<protein>
    <recommendedName>
        <fullName evidence="2">[acyl-carrier-protein] S-malonyltransferase</fullName>
        <ecNumber evidence="2">2.3.1.39</ecNumber>
    </recommendedName>
</protein>
<dbReference type="InterPro" id="IPR001227">
    <property type="entry name" value="Ac_transferase_dom_sf"/>
</dbReference>
<dbReference type="EMBL" id="UINC01000265">
    <property type="protein sequence ID" value="SUZ52257.1"/>
    <property type="molecule type" value="Genomic_DNA"/>
</dbReference>
<dbReference type="FunFam" id="3.30.70.250:FF:000001">
    <property type="entry name" value="Malonyl CoA-acyl carrier protein transacylase"/>
    <property type="match status" value="1"/>
</dbReference>
<dbReference type="Gene3D" id="3.40.366.10">
    <property type="entry name" value="Malonyl-Coenzyme A Acyl Carrier Protein, domain 2"/>
    <property type="match status" value="1"/>
</dbReference>
<dbReference type="InterPro" id="IPR004410">
    <property type="entry name" value="Malonyl_CoA-ACP_transAc_FabD"/>
</dbReference>
<dbReference type="PANTHER" id="PTHR42681">
    <property type="entry name" value="MALONYL-COA-ACYL CARRIER PROTEIN TRANSACYLASE, MITOCHONDRIAL"/>
    <property type="match status" value="1"/>
</dbReference>
<keyword evidence="4" id="KW-0012">Acyltransferase</keyword>
<dbReference type="PIRSF" id="PIRSF000446">
    <property type="entry name" value="Mct"/>
    <property type="match status" value="1"/>
</dbReference>
<dbReference type="SUPFAM" id="SSF52151">
    <property type="entry name" value="FabD/lysophospholipase-like"/>
    <property type="match status" value="1"/>
</dbReference>
<name>A0A381NCM5_9ZZZZ</name>
<dbReference type="InterPro" id="IPR014043">
    <property type="entry name" value="Acyl_transferase_dom"/>
</dbReference>
<dbReference type="SUPFAM" id="SSF55048">
    <property type="entry name" value="Probable ACP-binding domain of malonyl-CoA ACP transacylase"/>
    <property type="match status" value="1"/>
</dbReference>
<sequence length="308" mass="33854">MFTAFLFPGQGSQKVSMGYDLYKQTDIGKEYFNLANDIMESDIKDIIFNGPDEKLKETLYTQPAIYIVSVIIGKILLDKGCKPEMVAGHSLGEYSACTISGSFSFENGLSLVKLRAENMQIAGKTNPGTMAAIIGMSFEDIQHICTTTSKKNCIVVPANHNSPNQIVISGNKSVVKETMKHARNSGARLVKELNVSGAFHSPLMKSAKFALSEALDNTKINNANIPVYSNVSAKATIESDEIRLNLKNQIDSPVLWCKTISNMKDDKASRMIEVGPGKVLQGLTRKIDKDLLSMGIENLEQINEFNYD</sequence>
<feature type="domain" description="Malonyl-CoA:ACP transacylase (MAT)" evidence="6">
    <location>
        <begin position="6"/>
        <end position="299"/>
    </location>
</feature>
<keyword evidence="3" id="KW-0808">Transferase</keyword>
<dbReference type="InterPro" id="IPR016035">
    <property type="entry name" value="Acyl_Trfase/lysoPLipase"/>
</dbReference>
<dbReference type="Pfam" id="PF00698">
    <property type="entry name" value="Acyl_transf_1"/>
    <property type="match status" value="1"/>
</dbReference>
<dbReference type="Gene3D" id="3.30.70.250">
    <property type="entry name" value="Malonyl-CoA ACP transacylase, ACP-binding"/>
    <property type="match status" value="1"/>
</dbReference>
<dbReference type="PANTHER" id="PTHR42681:SF1">
    <property type="entry name" value="MALONYL-COA-ACYL CARRIER PROTEIN TRANSACYLASE, MITOCHONDRIAL"/>
    <property type="match status" value="1"/>
</dbReference>
<reference evidence="7" key="1">
    <citation type="submission" date="2018-05" db="EMBL/GenBank/DDBJ databases">
        <authorList>
            <person name="Lanie J.A."/>
            <person name="Ng W.-L."/>
            <person name="Kazmierczak K.M."/>
            <person name="Andrzejewski T.M."/>
            <person name="Davidsen T.M."/>
            <person name="Wayne K.J."/>
            <person name="Tettelin H."/>
            <person name="Glass J.I."/>
            <person name="Rusch D."/>
            <person name="Podicherti R."/>
            <person name="Tsui H.-C.T."/>
            <person name="Winkler M.E."/>
        </authorList>
    </citation>
    <scope>NUCLEOTIDE SEQUENCE</scope>
</reference>
<dbReference type="NCBIfam" id="TIGR00128">
    <property type="entry name" value="fabD"/>
    <property type="match status" value="1"/>
</dbReference>
<evidence type="ECO:0000256" key="3">
    <source>
        <dbReference type="ARBA" id="ARBA00022679"/>
    </source>
</evidence>
<dbReference type="SMART" id="SM00827">
    <property type="entry name" value="PKS_AT"/>
    <property type="match status" value="1"/>
</dbReference>
<evidence type="ECO:0000256" key="5">
    <source>
        <dbReference type="ARBA" id="ARBA00048462"/>
    </source>
</evidence>
<dbReference type="GO" id="GO:0004314">
    <property type="term" value="F:[acyl-carrier-protein] S-malonyltransferase activity"/>
    <property type="evidence" value="ECO:0007669"/>
    <property type="project" value="UniProtKB-EC"/>
</dbReference>
<comment type="catalytic activity">
    <reaction evidence="5">
        <text>holo-[ACP] + malonyl-CoA = malonyl-[ACP] + CoA</text>
        <dbReference type="Rhea" id="RHEA:41792"/>
        <dbReference type="Rhea" id="RHEA-COMP:9623"/>
        <dbReference type="Rhea" id="RHEA-COMP:9685"/>
        <dbReference type="ChEBI" id="CHEBI:57287"/>
        <dbReference type="ChEBI" id="CHEBI:57384"/>
        <dbReference type="ChEBI" id="CHEBI:64479"/>
        <dbReference type="ChEBI" id="CHEBI:78449"/>
        <dbReference type="EC" id="2.3.1.39"/>
    </reaction>
</comment>
<dbReference type="EC" id="2.3.1.39" evidence="2"/>
<comment type="similarity">
    <text evidence="1">Belongs to the FabD family.</text>
</comment>
<dbReference type="InterPro" id="IPR024925">
    <property type="entry name" value="Malonyl_CoA-ACP_transAc"/>
</dbReference>
<accession>A0A381NCM5</accession>
<evidence type="ECO:0000313" key="7">
    <source>
        <dbReference type="EMBL" id="SUZ52257.1"/>
    </source>
</evidence>
<dbReference type="InterPro" id="IPR050858">
    <property type="entry name" value="Mal-CoA-ACP_Trans/PKS_FabD"/>
</dbReference>
<organism evidence="7">
    <name type="scientific">marine metagenome</name>
    <dbReference type="NCBI Taxonomy" id="408172"/>
    <lineage>
        <taxon>unclassified sequences</taxon>
        <taxon>metagenomes</taxon>
        <taxon>ecological metagenomes</taxon>
    </lineage>
</organism>
<gene>
    <name evidence="7" type="ORF">METZ01_LOCUS5111</name>
</gene>
<evidence type="ECO:0000259" key="6">
    <source>
        <dbReference type="SMART" id="SM00827"/>
    </source>
</evidence>
<proteinExistence type="inferred from homology"/>
<dbReference type="GO" id="GO:0006633">
    <property type="term" value="P:fatty acid biosynthetic process"/>
    <property type="evidence" value="ECO:0007669"/>
    <property type="project" value="TreeGrafter"/>
</dbReference>
<evidence type="ECO:0000256" key="1">
    <source>
        <dbReference type="ARBA" id="ARBA00008217"/>
    </source>
</evidence>
<dbReference type="AlphaFoldDB" id="A0A381NCM5"/>
<dbReference type="InterPro" id="IPR016036">
    <property type="entry name" value="Malonyl_transacylase_ACP-bd"/>
</dbReference>
<dbReference type="GO" id="GO:0005829">
    <property type="term" value="C:cytosol"/>
    <property type="evidence" value="ECO:0007669"/>
    <property type="project" value="TreeGrafter"/>
</dbReference>
<evidence type="ECO:0000256" key="2">
    <source>
        <dbReference type="ARBA" id="ARBA00013258"/>
    </source>
</evidence>
<evidence type="ECO:0000256" key="4">
    <source>
        <dbReference type="ARBA" id="ARBA00023315"/>
    </source>
</evidence>